<feature type="region of interest" description="Disordered" evidence="1">
    <location>
        <begin position="1"/>
        <end position="21"/>
    </location>
</feature>
<dbReference type="KEGG" id="slr:L21SP2_1152"/>
<organism evidence="2 3">
    <name type="scientific">Salinispira pacifica</name>
    <dbReference type="NCBI Taxonomy" id="1307761"/>
    <lineage>
        <taxon>Bacteria</taxon>
        <taxon>Pseudomonadati</taxon>
        <taxon>Spirochaetota</taxon>
        <taxon>Spirochaetia</taxon>
        <taxon>Spirochaetales</taxon>
        <taxon>Spirochaetaceae</taxon>
        <taxon>Salinispira</taxon>
    </lineage>
</organism>
<dbReference type="EMBL" id="CP006939">
    <property type="protein sequence ID" value="AHC14555.1"/>
    <property type="molecule type" value="Genomic_DNA"/>
</dbReference>
<gene>
    <name evidence="2" type="ORF">L21SP2_1152</name>
</gene>
<evidence type="ECO:0000313" key="2">
    <source>
        <dbReference type="EMBL" id="AHC14555.1"/>
    </source>
</evidence>
<dbReference type="Proteomes" id="UP000018680">
    <property type="component" value="Chromosome"/>
</dbReference>
<dbReference type="HOGENOM" id="CLU_100589_0_0_12"/>
<dbReference type="eggNOG" id="COG3330">
    <property type="taxonomic scope" value="Bacteria"/>
</dbReference>
<evidence type="ECO:0000256" key="1">
    <source>
        <dbReference type="SAM" id="MobiDB-lite"/>
    </source>
</evidence>
<dbReference type="Pfam" id="PF16258">
    <property type="entry name" value="DUF4912"/>
    <property type="match status" value="1"/>
</dbReference>
<evidence type="ECO:0000313" key="3">
    <source>
        <dbReference type="Proteomes" id="UP000018680"/>
    </source>
</evidence>
<dbReference type="InterPro" id="IPR032585">
    <property type="entry name" value="DUF4912"/>
</dbReference>
<accession>V5WG21</accession>
<keyword evidence="3" id="KW-1185">Reference proteome</keyword>
<feature type="compositionally biased region" description="Acidic residues" evidence="1">
    <location>
        <begin position="1"/>
        <end position="14"/>
    </location>
</feature>
<name>V5WG21_9SPIO</name>
<dbReference type="STRING" id="1307761.L21SP2_1152"/>
<reference evidence="2 3" key="1">
    <citation type="journal article" date="2015" name="Stand. Genomic Sci.">
        <title>Complete genome sequence and description of Salinispira pacifica gen. nov., sp. nov., a novel spirochaete isolated form a hypersaline microbial mat.</title>
        <authorList>
            <person name="Ben Hania W."/>
            <person name="Joseph M."/>
            <person name="Schumann P."/>
            <person name="Bunk B."/>
            <person name="Fiebig A."/>
            <person name="Sproer C."/>
            <person name="Klenk H.P."/>
            <person name="Fardeau M.L."/>
            <person name="Spring S."/>
        </authorList>
    </citation>
    <scope>NUCLEOTIDE SEQUENCE [LARGE SCALE GENOMIC DNA]</scope>
    <source>
        <strain evidence="2 3">L21-RPul-D2</strain>
    </source>
</reference>
<dbReference type="AlphaFoldDB" id="V5WG21"/>
<evidence type="ECO:0008006" key="4">
    <source>
        <dbReference type="Google" id="ProtNLM"/>
    </source>
</evidence>
<protein>
    <recommendedName>
        <fullName evidence="4">DUF4912 domain-containing protein</fullName>
    </recommendedName>
</protein>
<proteinExistence type="predicted"/>
<sequence>MDVLDDLQLDEENPDQLSNAQRKELEEQIYEVLEEVRQEQRRGDAHPVQYHQKHFLSIEEFFGRKIEDESSFFQFPDQYNVTRIMLMLRDPEWAYSYWDISNQDRSRIVQRTDFRYFVIILAEIQDEYSAGPGGDVPLEEPVQMEIPVQLTDNNWYINLPRKHTSYMVELAAEYVENREVLASSGIIRVPGGSFSANLENISSRETEVLLAMSGIEDLGVSSYEGTPRKIVEVLENGGSNE</sequence>